<protein>
    <submittedName>
        <fullName evidence="2">Transcriptional regulator, MerR family</fullName>
    </submittedName>
</protein>
<sequence>DDGDERPRPLQPTRRPRLPRADHEPGGRPARRPGRLPAEPGLLRLPPAAPLPRRPPALLPVPARPRRPDARPPRRRALDGLGRDDRRPAGRARLRPCRHGPAALRRRPPAPPPGRRSTGQI</sequence>
<feature type="compositionally biased region" description="Basic residues" evidence="1">
    <location>
        <begin position="89"/>
        <end position="108"/>
    </location>
</feature>
<name>A0A6J4HI40_9ACTN</name>
<evidence type="ECO:0000256" key="1">
    <source>
        <dbReference type="SAM" id="MobiDB-lite"/>
    </source>
</evidence>
<feature type="compositionally biased region" description="Basic and acidic residues" evidence="1">
    <location>
        <begin position="66"/>
        <end position="88"/>
    </location>
</feature>
<feature type="compositionally biased region" description="Pro residues" evidence="1">
    <location>
        <begin position="47"/>
        <end position="63"/>
    </location>
</feature>
<dbReference type="EMBL" id="CADCTN010000045">
    <property type="protein sequence ID" value="CAA9224449.1"/>
    <property type="molecule type" value="Genomic_DNA"/>
</dbReference>
<feature type="compositionally biased region" description="Low complexity" evidence="1">
    <location>
        <begin position="35"/>
        <end position="46"/>
    </location>
</feature>
<accession>A0A6J4HI40</accession>
<proteinExistence type="predicted"/>
<dbReference type="AlphaFoldDB" id="A0A6J4HI40"/>
<reference evidence="2" key="1">
    <citation type="submission" date="2020-02" db="EMBL/GenBank/DDBJ databases">
        <authorList>
            <person name="Meier V. D."/>
        </authorList>
    </citation>
    <scope>NUCLEOTIDE SEQUENCE</scope>
    <source>
        <strain evidence="2">AVDCRST_MAG52</strain>
    </source>
</reference>
<feature type="region of interest" description="Disordered" evidence="1">
    <location>
        <begin position="1"/>
        <end position="121"/>
    </location>
</feature>
<evidence type="ECO:0000313" key="2">
    <source>
        <dbReference type="EMBL" id="CAA9224449.1"/>
    </source>
</evidence>
<feature type="non-terminal residue" evidence="2">
    <location>
        <position position="1"/>
    </location>
</feature>
<feature type="non-terminal residue" evidence="2">
    <location>
        <position position="121"/>
    </location>
</feature>
<gene>
    <name evidence="2" type="ORF">AVDCRST_MAG52-685</name>
</gene>
<organism evidence="2">
    <name type="scientific">uncultured Blastococcus sp</name>
    <dbReference type="NCBI Taxonomy" id="217144"/>
    <lineage>
        <taxon>Bacteria</taxon>
        <taxon>Bacillati</taxon>
        <taxon>Actinomycetota</taxon>
        <taxon>Actinomycetes</taxon>
        <taxon>Geodermatophilales</taxon>
        <taxon>Geodermatophilaceae</taxon>
        <taxon>Blastococcus</taxon>
        <taxon>environmental samples</taxon>
    </lineage>
</organism>